<dbReference type="Proteomes" id="UP001597512">
    <property type="component" value="Unassembled WGS sequence"/>
</dbReference>
<gene>
    <name evidence="2" type="ORF">ACFS25_18650</name>
</gene>
<proteinExistence type="predicted"/>
<organism evidence="2 3">
    <name type="scientific">Spirosoma flavum</name>
    <dbReference type="NCBI Taxonomy" id="2048557"/>
    <lineage>
        <taxon>Bacteria</taxon>
        <taxon>Pseudomonadati</taxon>
        <taxon>Bacteroidota</taxon>
        <taxon>Cytophagia</taxon>
        <taxon>Cytophagales</taxon>
        <taxon>Cytophagaceae</taxon>
        <taxon>Spirosoma</taxon>
    </lineage>
</organism>
<accession>A0ABW6AN02</accession>
<keyword evidence="3" id="KW-1185">Reference proteome</keyword>
<dbReference type="InterPro" id="IPR012349">
    <property type="entry name" value="Split_barrel_FMN-bd"/>
</dbReference>
<reference evidence="3" key="1">
    <citation type="journal article" date="2019" name="Int. J. Syst. Evol. Microbiol.">
        <title>The Global Catalogue of Microorganisms (GCM) 10K type strain sequencing project: providing services to taxonomists for standard genome sequencing and annotation.</title>
        <authorList>
            <consortium name="The Broad Institute Genomics Platform"/>
            <consortium name="The Broad Institute Genome Sequencing Center for Infectious Disease"/>
            <person name="Wu L."/>
            <person name="Ma J."/>
        </authorList>
    </citation>
    <scope>NUCLEOTIDE SEQUENCE [LARGE SCALE GENOMIC DNA]</scope>
    <source>
        <strain evidence="3">KCTC 52490</strain>
    </source>
</reference>
<dbReference type="EMBL" id="JBHUOM010000019">
    <property type="protein sequence ID" value="MFD2935808.1"/>
    <property type="molecule type" value="Genomic_DNA"/>
</dbReference>
<dbReference type="RefSeq" id="WP_381504034.1">
    <property type="nucleotide sequence ID" value="NZ_JBHUOM010000019.1"/>
</dbReference>
<evidence type="ECO:0000313" key="2">
    <source>
        <dbReference type="EMBL" id="MFD2935808.1"/>
    </source>
</evidence>
<dbReference type="SUPFAM" id="SSF50475">
    <property type="entry name" value="FMN-binding split barrel"/>
    <property type="match status" value="1"/>
</dbReference>
<dbReference type="Pfam" id="PF16242">
    <property type="entry name" value="Pyrid_ox_like"/>
    <property type="match status" value="1"/>
</dbReference>
<dbReference type="PANTHER" id="PTHR34818">
    <property type="entry name" value="PROTEIN BLI-3"/>
    <property type="match status" value="1"/>
</dbReference>
<feature type="domain" description="General stress protein FMN-binding split barrel" evidence="1">
    <location>
        <begin position="6"/>
        <end position="131"/>
    </location>
</feature>
<evidence type="ECO:0000259" key="1">
    <source>
        <dbReference type="Pfam" id="PF16242"/>
    </source>
</evidence>
<dbReference type="InterPro" id="IPR038725">
    <property type="entry name" value="YdaG_split_barrel_FMN-bd"/>
</dbReference>
<dbReference type="PANTHER" id="PTHR34818:SF1">
    <property type="entry name" value="PROTEIN BLI-3"/>
    <property type="match status" value="1"/>
</dbReference>
<sequence>MAEKSLKEVAAKMKQLDIAMLTTQTGKGQLTSRPMSNNGDVEYNGNSYYFTFEGARTVKDIDENAHVNLSFEGPKKLYISINGKAALIRDKAKMKEHWVKDLEVWFENGLDTPGVVMIHVKAERIKYWQGEDEGEVKI</sequence>
<comment type="caution">
    <text evidence="2">The sequence shown here is derived from an EMBL/GenBank/DDBJ whole genome shotgun (WGS) entry which is preliminary data.</text>
</comment>
<protein>
    <submittedName>
        <fullName evidence="2">Pyridoxamine 5'-phosphate oxidase family protein</fullName>
    </submittedName>
</protein>
<dbReference type="InterPro" id="IPR052917">
    <property type="entry name" value="Stress-Dev_Protein"/>
</dbReference>
<dbReference type="Gene3D" id="2.30.110.10">
    <property type="entry name" value="Electron Transport, Fmn-binding Protein, Chain A"/>
    <property type="match status" value="1"/>
</dbReference>
<evidence type="ECO:0000313" key="3">
    <source>
        <dbReference type="Proteomes" id="UP001597512"/>
    </source>
</evidence>
<name>A0ABW6AN02_9BACT</name>